<feature type="chain" id="PRO_5008899270" description="Lipocalin/cytosolic fatty-acid binding domain-containing protein" evidence="2">
    <location>
        <begin position="19"/>
        <end position="277"/>
    </location>
</feature>
<evidence type="ECO:0008006" key="5">
    <source>
        <dbReference type="Google" id="ProtNLM"/>
    </source>
</evidence>
<reference evidence="3 4" key="1">
    <citation type="journal article" date="2016" name="Nat. Commun.">
        <title>Extremotolerant tardigrade genome and improved radiotolerance of human cultured cells by tardigrade-unique protein.</title>
        <authorList>
            <person name="Hashimoto T."/>
            <person name="Horikawa D.D."/>
            <person name="Saito Y."/>
            <person name="Kuwahara H."/>
            <person name="Kozuka-Hata H."/>
            <person name="Shin-I T."/>
            <person name="Minakuchi Y."/>
            <person name="Ohishi K."/>
            <person name="Motoyama A."/>
            <person name="Aizu T."/>
            <person name="Enomoto A."/>
            <person name="Kondo K."/>
            <person name="Tanaka S."/>
            <person name="Hara Y."/>
            <person name="Koshikawa S."/>
            <person name="Sagara H."/>
            <person name="Miura T."/>
            <person name="Yokobori S."/>
            <person name="Miyagawa K."/>
            <person name="Suzuki Y."/>
            <person name="Kubo T."/>
            <person name="Oyama M."/>
            <person name="Kohara Y."/>
            <person name="Fujiyama A."/>
            <person name="Arakawa K."/>
            <person name="Katayama T."/>
            <person name="Toyoda A."/>
            <person name="Kunieda T."/>
        </authorList>
    </citation>
    <scope>NUCLEOTIDE SEQUENCE [LARGE SCALE GENOMIC DNA]</scope>
    <source>
        <strain evidence="3 4">YOKOZUNA-1</strain>
    </source>
</reference>
<gene>
    <name evidence="3" type="primary">RvY_16818-1</name>
    <name evidence="3" type="synonym">RvY_16818.1</name>
    <name evidence="3" type="ORF">RvY_16818</name>
</gene>
<feature type="compositionally biased region" description="Polar residues" evidence="1">
    <location>
        <begin position="40"/>
        <end position="61"/>
    </location>
</feature>
<feature type="signal peptide" evidence="2">
    <location>
        <begin position="1"/>
        <end position="18"/>
    </location>
</feature>
<accession>A0A1D1W767</accession>
<keyword evidence="4" id="KW-1185">Reference proteome</keyword>
<feature type="region of interest" description="Disordered" evidence="1">
    <location>
        <begin position="22"/>
        <end position="61"/>
    </location>
</feature>
<keyword evidence="2" id="KW-0732">Signal</keyword>
<name>A0A1D1W767_RAMVA</name>
<evidence type="ECO:0000313" key="3">
    <source>
        <dbReference type="EMBL" id="GAV06909.1"/>
    </source>
</evidence>
<sequence>MFLFQGLLCCFVVSLAYATQASQPGPRDNLSGRAYGGPSGNATSPNYGSKPATGTGTTPSGNGCFPNVITNTVPSDKLKKVGKWYEYRSKSEVQPFNAMYTVSLVGNGLIYVPGTTTPGVHSTQKYQRTLASGNSFTCNYQNIDVVSDLNGVDFFLNFDSNADNVPVNQVSYYLYDDNGPNGFEISYICDKTNSQTGICDAIELFVNTKMNPNRMTADQKRAIDAVIDTTLKPYCLSHNDLLPGIFRADVPQCNAAPTQQFNSLVQAFSSSLPARSQ</sequence>
<protein>
    <recommendedName>
        <fullName evidence="5">Lipocalin/cytosolic fatty-acid binding domain-containing protein</fullName>
    </recommendedName>
</protein>
<dbReference type="Proteomes" id="UP000186922">
    <property type="component" value="Unassembled WGS sequence"/>
</dbReference>
<comment type="caution">
    <text evidence="3">The sequence shown here is derived from an EMBL/GenBank/DDBJ whole genome shotgun (WGS) entry which is preliminary data.</text>
</comment>
<evidence type="ECO:0000256" key="2">
    <source>
        <dbReference type="SAM" id="SignalP"/>
    </source>
</evidence>
<dbReference type="OrthoDB" id="10643720at2759"/>
<dbReference type="AlphaFoldDB" id="A0A1D1W767"/>
<proteinExistence type="predicted"/>
<evidence type="ECO:0000313" key="4">
    <source>
        <dbReference type="Proteomes" id="UP000186922"/>
    </source>
</evidence>
<dbReference type="EMBL" id="BDGG01000014">
    <property type="protein sequence ID" value="GAV06909.1"/>
    <property type="molecule type" value="Genomic_DNA"/>
</dbReference>
<organism evidence="3 4">
    <name type="scientific">Ramazzottius varieornatus</name>
    <name type="common">Water bear</name>
    <name type="synonym">Tardigrade</name>
    <dbReference type="NCBI Taxonomy" id="947166"/>
    <lineage>
        <taxon>Eukaryota</taxon>
        <taxon>Metazoa</taxon>
        <taxon>Ecdysozoa</taxon>
        <taxon>Tardigrada</taxon>
        <taxon>Eutardigrada</taxon>
        <taxon>Parachela</taxon>
        <taxon>Hypsibioidea</taxon>
        <taxon>Ramazzottiidae</taxon>
        <taxon>Ramazzottius</taxon>
    </lineage>
</organism>
<evidence type="ECO:0000256" key="1">
    <source>
        <dbReference type="SAM" id="MobiDB-lite"/>
    </source>
</evidence>